<evidence type="ECO:0000256" key="1">
    <source>
        <dbReference type="SAM" id="MobiDB-lite"/>
    </source>
</evidence>
<dbReference type="EMBL" id="RBWW01000002">
    <property type="protein sequence ID" value="RKS78165.1"/>
    <property type="molecule type" value="Genomic_DNA"/>
</dbReference>
<protein>
    <submittedName>
        <fullName evidence="3">Amidase</fullName>
    </submittedName>
</protein>
<dbReference type="SUPFAM" id="SSF75304">
    <property type="entry name" value="Amidase signature (AS) enzymes"/>
    <property type="match status" value="1"/>
</dbReference>
<sequence length="519" mass="55911">MPSSDDQTIHQPSQERLVELAAAAGLSLNDQEVEDYQQLVNSTLEAAERVAEADNPRFGVHDIKYTDRSPGYRPDADEDPYNAWITKFTVEGAEDGPLSGMEIGLKDNIALAGYEMTCGSSVLEGYVPQIDATVATRLLDAGATLTGKLNMESFAWSGSSDTSDFGTVETPHAEGYLTGGSSSGSGAAPAAGDCDAALGGDQGGSIRVPSAWSGLVGLKPTTGLVPYTGIFPIDRGYDHTGPQAKTVEDAAAILEAIAGEDLHDGLKMDPRQPRGVEADDYTGALDEDLEDISIGVLEEGFGWESSDEEVDTAVRDAIEVLEGLGVETEPVSVETHRLTVPIWTVAATQGGISLLKDEGVGTNYKGWYWDDLLEAFSKFREARAHEFPPTVKTSLLADAHLQDEYSIELYAKAKNLALDAERKYNVHLEEHDALVLPTTPMLPYERDDSLNRVERVSRTLGNLANTGMFDLTNHPALTVPCAKPDGLPVGMMLVGSHLDERTLFNIASSFEAEVDWEER</sequence>
<dbReference type="PANTHER" id="PTHR11895">
    <property type="entry name" value="TRANSAMIDASE"/>
    <property type="match status" value="1"/>
</dbReference>
<dbReference type="Pfam" id="PF01425">
    <property type="entry name" value="Amidase"/>
    <property type="match status" value="1"/>
</dbReference>
<accession>A0A495QVH7</accession>
<evidence type="ECO:0000313" key="3">
    <source>
        <dbReference type="EMBL" id="RKS78165.1"/>
    </source>
</evidence>
<keyword evidence="4" id="KW-1185">Reference proteome</keyword>
<dbReference type="Gene3D" id="1.10.20.60">
    <property type="entry name" value="Glu-tRNAGln amidotransferase C subunit, N-terminal domain"/>
    <property type="match status" value="1"/>
</dbReference>
<feature type="domain" description="Amidase" evidence="2">
    <location>
        <begin position="92"/>
        <end position="503"/>
    </location>
</feature>
<feature type="region of interest" description="Disordered" evidence="1">
    <location>
        <begin position="170"/>
        <end position="190"/>
    </location>
</feature>
<name>A0A495QVH7_9EURY</name>
<dbReference type="InterPro" id="IPR023631">
    <property type="entry name" value="Amidase_dom"/>
</dbReference>
<dbReference type="GO" id="GO:0003824">
    <property type="term" value="F:catalytic activity"/>
    <property type="evidence" value="ECO:0007669"/>
    <property type="project" value="InterPro"/>
</dbReference>
<dbReference type="PANTHER" id="PTHR11895:SF170">
    <property type="entry name" value="AMIDASE"/>
    <property type="match status" value="1"/>
</dbReference>
<organism evidence="3 4">
    <name type="scientific">Haloarcula quadrata</name>
    <dbReference type="NCBI Taxonomy" id="182779"/>
    <lineage>
        <taxon>Archaea</taxon>
        <taxon>Methanobacteriati</taxon>
        <taxon>Methanobacteriota</taxon>
        <taxon>Stenosarchaea group</taxon>
        <taxon>Halobacteria</taxon>
        <taxon>Halobacteriales</taxon>
        <taxon>Haloarculaceae</taxon>
        <taxon>Haloarcula</taxon>
    </lineage>
</organism>
<dbReference type="NCBIfam" id="NF005565">
    <property type="entry name" value="PRK07235.1"/>
    <property type="match status" value="1"/>
</dbReference>
<dbReference type="InterPro" id="IPR000120">
    <property type="entry name" value="Amidase"/>
</dbReference>
<comment type="caution">
    <text evidence="3">The sequence shown here is derived from an EMBL/GenBank/DDBJ whole genome shotgun (WGS) entry which is preliminary data.</text>
</comment>
<gene>
    <name evidence="3" type="ORF">BDK61_3818</name>
</gene>
<evidence type="ECO:0000259" key="2">
    <source>
        <dbReference type="Pfam" id="PF01425"/>
    </source>
</evidence>
<dbReference type="AlphaFoldDB" id="A0A495QVH7"/>
<proteinExistence type="predicted"/>
<reference evidence="3 4" key="1">
    <citation type="submission" date="2018-10" db="EMBL/GenBank/DDBJ databases">
        <title>Genomic Encyclopedia of Archaeal and Bacterial Type Strains, Phase II (KMG-II): from individual species to whole genera.</title>
        <authorList>
            <person name="Goeker M."/>
        </authorList>
    </citation>
    <scope>NUCLEOTIDE SEQUENCE [LARGE SCALE GENOMIC DNA]</scope>
    <source>
        <strain evidence="3 4">DSM 11927</strain>
    </source>
</reference>
<dbReference type="InterPro" id="IPR036928">
    <property type="entry name" value="AS_sf"/>
</dbReference>
<dbReference type="Gene3D" id="3.90.1300.10">
    <property type="entry name" value="Amidase signature (AS) domain"/>
    <property type="match status" value="1"/>
</dbReference>
<dbReference type="RefSeq" id="WP_121304059.1">
    <property type="nucleotide sequence ID" value="NZ_RBWW01000002.1"/>
</dbReference>
<dbReference type="Proteomes" id="UP000268233">
    <property type="component" value="Unassembled WGS sequence"/>
</dbReference>
<evidence type="ECO:0000313" key="4">
    <source>
        <dbReference type="Proteomes" id="UP000268233"/>
    </source>
</evidence>